<dbReference type="Proteomes" id="UP000003807">
    <property type="component" value="Unassembled WGS sequence"/>
</dbReference>
<organism evidence="1 2">
    <name type="scientific">Finegoldia magna BVS033A4</name>
    <dbReference type="NCBI Taxonomy" id="866773"/>
    <lineage>
        <taxon>Bacteria</taxon>
        <taxon>Bacillati</taxon>
        <taxon>Bacillota</taxon>
        <taxon>Tissierellia</taxon>
        <taxon>Tissierellales</taxon>
        <taxon>Peptoniphilaceae</taxon>
        <taxon>Finegoldia</taxon>
    </lineage>
</organism>
<dbReference type="AlphaFoldDB" id="E1KZD4"/>
<gene>
    <name evidence="1" type="ORF">HMPREF9289_0027</name>
</gene>
<evidence type="ECO:0000313" key="2">
    <source>
        <dbReference type="Proteomes" id="UP000003807"/>
    </source>
</evidence>
<sequence length="38" mass="4133">MGVGVCGENKACTWKWVLLWCGRGEGMDVSACGVWMLV</sequence>
<reference evidence="1 2" key="1">
    <citation type="submission" date="2010-08" db="EMBL/GenBank/DDBJ databases">
        <authorList>
            <person name="Durkin A.S."/>
            <person name="Madupu R."/>
            <person name="Torralba M."/>
            <person name="Gillis M."/>
            <person name="Methe B."/>
            <person name="Sutton G."/>
            <person name="Nelson K.E."/>
        </authorList>
    </citation>
    <scope>NUCLEOTIDE SEQUENCE [LARGE SCALE GENOMIC DNA]</scope>
    <source>
        <strain evidence="1 2">BVS033A4</strain>
    </source>
</reference>
<accession>E1KZD4</accession>
<evidence type="ECO:0000313" key="1">
    <source>
        <dbReference type="EMBL" id="EFL53589.1"/>
    </source>
</evidence>
<dbReference type="EMBL" id="AEDP01000044">
    <property type="protein sequence ID" value="EFL53589.1"/>
    <property type="molecule type" value="Genomic_DNA"/>
</dbReference>
<name>E1KZD4_FINMA</name>
<proteinExistence type="predicted"/>
<protein>
    <submittedName>
        <fullName evidence="1">Uncharacterized protein</fullName>
    </submittedName>
</protein>
<comment type="caution">
    <text evidence="1">The sequence shown here is derived from an EMBL/GenBank/DDBJ whole genome shotgun (WGS) entry which is preliminary data.</text>
</comment>